<comment type="caution">
    <text evidence="2">The sequence shown here is derived from an EMBL/GenBank/DDBJ whole genome shotgun (WGS) entry which is preliminary data.</text>
</comment>
<accession>A0ABV2JTC9</accession>
<protein>
    <recommendedName>
        <fullName evidence="4">Nitrogen fixation protein FixH</fullName>
    </recommendedName>
</protein>
<name>A0ABV2JTC9_9GAMM</name>
<reference evidence="2 3" key="1">
    <citation type="submission" date="2024-06" db="EMBL/GenBank/DDBJ databases">
        <title>Sorghum-associated microbial communities from plants grown in Nebraska, USA.</title>
        <authorList>
            <person name="Schachtman D."/>
        </authorList>
    </citation>
    <scope>NUCLEOTIDE SEQUENCE [LARGE SCALE GENOMIC DNA]</scope>
    <source>
        <strain evidence="2 3">1073</strain>
    </source>
</reference>
<organism evidence="2 3">
    <name type="scientific">Dyella japonica</name>
    <dbReference type="NCBI Taxonomy" id="231455"/>
    <lineage>
        <taxon>Bacteria</taxon>
        <taxon>Pseudomonadati</taxon>
        <taxon>Pseudomonadota</taxon>
        <taxon>Gammaproteobacteria</taxon>
        <taxon>Lysobacterales</taxon>
        <taxon>Rhodanobacteraceae</taxon>
        <taxon>Dyella</taxon>
    </lineage>
</organism>
<evidence type="ECO:0000313" key="3">
    <source>
        <dbReference type="Proteomes" id="UP001549184"/>
    </source>
</evidence>
<keyword evidence="3" id="KW-1185">Reference proteome</keyword>
<keyword evidence="1" id="KW-0472">Membrane</keyword>
<dbReference type="RefSeq" id="WP_354013497.1">
    <property type="nucleotide sequence ID" value="NZ_JBEPMU010000002.1"/>
</dbReference>
<keyword evidence="1" id="KW-0812">Transmembrane</keyword>
<sequence>MNKTRSTWREPMVWMLVGLPLASVAIGFALLFAAVRPGREDMEMVSNATHVGKLLVSAQDREPATAVATQGLVLRVKGDMIEAVPVDGDFPRGGKLRLTLISNDAQAAQRAFQLTPSELGWRGVGSLDGAREWLVELAPDNAAWSLRGHWTANARAVRLAP</sequence>
<proteinExistence type="predicted"/>
<feature type="transmembrane region" description="Helical" evidence="1">
    <location>
        <begin position="12"/>
        <end position="35"/>
    </location>
</feature>
<evidence type="ECO:0000313" key="2">
    <source>
        <dbReference type="EMBL" id="MET3652092.1"/>
    </source>
</evidence>
<gene>
    <name evidence="2" type="ORF">ABIC75_001814</name>
</gene>
<keyword evidence="1" id="KW-1133">Transmembrane helix</keyword>
<dbReference type="EMBL" id="JBEPMU010000002">
    <property type="protein sequence ID" value="MET3652092.1"/>
    <property type="molecule type" value="Genomic_DNA"/>
</dbReference>
<evidence type="ECO:0000256" key="1">
    <source>
        <dbReference type="SAM" id="Phobius"/>
    </source>
</evidence>
<dbReference type="Proteomes" id="UP001549184">
    <property type="component" value="Unassembled WGS sequence"/>
</dbReference>
<evidence type="ECO:0008006" key="4">
    <source>
        <dbReference type="Google" id="ProtNLM"/>
    </source>
</evidence>